<evidence type="ECO:0000259" key="1">
    <source>
        <dbReference type="Pfam" id="PF04187"/>
    </source>
</evidence>
<evidence type="ECO:0000313" key="2">
    <source>
        <dbReference type="EMBL" id="NKE68998.1"/>
    </source>
</evidence>
<keyword evidence="2" id="KW-0449">Lipoprotein</keyword>
<organism evidence="2 3">
    <name type="scientific">Ramlibacter lithotrophicus</name>
    <dbReference type="NCBI Taxonomy" id="2606681"/>
    <lineage>
        <taxon>Bacteria</taxon>
        <taxon>Pseudomonadati</taxon>
        <taxon>Pseudomonadota</taxon>
        <taxon>Betaproteobacteria</taxon>
        <taxon>Burkholderiales</taxon>
        <taxon>Comamonadaceae</taxon>
        <taxon>Ramlibacter</taxon>
    </lineage>
</organism>
<dbReference type="SUPFAM" id="SSF159501">
    <property type="entry name" value="EreA/ChaN-like"/>
    <property type="match status" value="1"/>
</dbReference>
<dbReference type="Pfam" id="PF04187">
    <property type="entry name" value="Cofac_haem_bdg"/>
    <property type="match status" value="1"/>
</dbReference>
<gene>
    <name evidence="2" type="ORF">RAMLITH_24605</name>
</gene>
<dbReference type="RefSeq" id="WP_168110136.1">
    <property type="nucleotide sequence ID" value="NZ_VTOX01000014.1"/>
</dbReference>
<keyword evidence="3" id="KW-1185">Reference proteome</keyword>
<feature type="domain" description="Haem-binding uptake Tiki superfamily ChaN" evidence="1">
    <location>
        <begin position="35"/>
        <end position="216"/>
    </location>
</feature>
<dbReference type="Gene3D" id="1.10.8.760">
    <property type="entry name" value="Haem-binding uptake, Tiki superfamily, ChaN, domain 2"/>
    <property type="match status" value="1"/>
</dbReference>
<dbReference type="Proteomes" id="UP000521868">
    <property type="component" value="Unassembled WGS sequence"/>
</dbReference>
<evidence type="ECO:0000313" key="3">
    <source>
        <dbReference type="Proteomes" id="UP000521868"/>
    </source>
</evidence>
<dbReference type="CDD" id="cd14727">
    <property type="entry name" value="ChanN-like"/>
    <property type="match status" value="1"/>
</dbReference>
<dbReference type="EMBL" id="VTOX01000014">
    <property type="protein sequence ID" value="NKE68998.1"/>
    <property type="molecule type" value="Genomic_DNA"/>
</dbReference>
<name>A0A7X6DKS0_9BURK</name>
<comment type="caution">
    <text evidence="2">The sequence shown here is derived from an EMBL/GenBank/DDBJ whole genome shotgun (WGS) entry which is preliminary data.</text>
</comment>
<dbReference type="AlphaFoldDB" id="A0A7X6DKS0"/>
<proteinExistence type="predicted"/>
<sequence length="256" mass="27387">MRLHLTAAAVLLGLASCTTSPSLPPLAASDGAPLDLLLLGEQHDAEEHQDMHRKVVDALARRGTLAAVVLEMAERGRSTAGLPSTANEAQVREALHWGPGGWSWDAYRPAVMAAVAAGVPVLGGNLPRPHMREAMADAQLDAALPGQALRDQQEAVRHGHCNLLPEHQIAPMARIQIARDRTMAQTLQQAATRGKTVVLLAGGRHVDERLGVPLHLPPGLRVQTMKWPPPPPKKDYCAELEAQLKSRGAARPPAPQ</sequence>
<dbReference type="PROSITE" id="PS51257">
    <property type="entry name" value="PROKAR_LIPOPROTEIN"/>
    <property type="match status" value="1"/>
</dbReference>
<dbReference type="Gene3D" id="3.40.50.11550">
    <property type="match status" value="1"/>
</dbReference>
<accession>A0A7X6DKS0</accession>
<reference evidence="2 3" key="1">
    <citation type="journal article" date="2020" name="Nature">
        <title>Bacterial chemolithoautotrophy via manganese oxidation.</title>
        <authorList>
            <person name="Yu H."/>
            <person name="Leadbetter J.R."/>
        </authorList>
    </citation>
    <scope>NUCLEOTIDE SEQUENCE [LARGE SCALE GENOMIC DNA]</scope>
    <source>
        <strain evidence="2 3">RBP-1</strain>
    </source>
</reference>
<dbReference type="InterPro" id="IPR007314">
    <property type="entry name" value="Cofac_haem-bd_dom"/>
</dbReference>
<protein>
    <submittedName>
        <fullName evidence="2">ChaN family lipoprotein</fullName>
    </submittedName>
</protein>